<protein>
    <submittedName>
        <fullName evidence="1">Uncharacterized protein</fullName>
    </submittedName>
</protein>
<reference evidence="1" key="1">
    <citation type="submission" date="2019-11" db="EMBL/GenBank/DDBJ databases">
        <title>Genomic insights into an expanded diversity of filamentous marine cyanobacteria reveals the extraordinary biosynthetic potential of Moorea and Okeania.</title>
        <authorList>
            <person name="Ferreira Leao T."/>
            <person name="Wang M."/>
            <person name="Moss N."/>
            <person name="Da Silva R."/>
            <person name="Sanders J."/>
            <person name="Nurk S."/>
            <person name="Gurevich A."/>
            <person name="Humphrey G."/>
            <person name="Reher R."/>
            <person name="Zhu Q."/>
            <person name="Belda-Ferre P."/>
            <person name="Glukhov E."/>
            <person name="Rex R."/>
            <person name="Dorrestein P.C."/>
            <person name="Knight R."/>
            <person name="Pevzner P."/>
            <person name="Gerwick W.H."/>
            <person name="Gerwick L."/>
        </authorList>
    </citation>
    <scope>NUCLEOTIDE SEQUENCE</scope>
    <source>
        <strain evidence="1">SIO1C4</strain>
    </source>
</reference>
<comment type="caution">
    <text evidence="1">The sequence shown here is derived from an EMBL/GenBank/DDBJ whole genome shotgun (WGS) entry which is preliminary data.</text>
</comment>
<dbReference type="EMBL" id="JAAHFQ010000078">
    <property type="protein sequence ID" value="NER27169.1"/>
    <property type="molecule type" value="Genomic_DNA"/>
</dbReference>
<sequence length="143" mass="15952">MRIGVVGYSKQIFEADIAQSLIQQAFDAIAMKKNIEVIEVVSGLTQLGIPALAYQEAVRRGWKTVGVACRKALDYRCFPVDQRIIVGRNWGDESQTFLDMIDVLLRFGGGQQAHFECLLAQEQGKQVIEFELRSICAIPSLTC</sequence>
<organism evidence="1">
    <name type="scientific">Symploca sp. SIO1C4</name>
    <dbReference type="NCBI Taxonomy" id="2607765"/>
    <lineage>
        <taxon>Bacteria</taxon>
        <taxon>Bacillati</taxon>
        <taxon>Cyanobacteriota</taxon>
        <taxon>Cyanophyceae</taxon>
        <taxon>Coleofasciculales</taxon>
        <taxon>Coleofasciculaceae</taxon>
        <taxon>Symploca</taxon>
    </lineage>
</organism>
<accession>A0A6B3N201</accession>
<evidence type="ECO:0000313" key="1">
    <source>
        <dbReference type="EMBL" id="NER27169.1"/>
    </source>
</evidence>
<dbReference type="AlphaFoldDB" id="A0A6B3N201"/>
<gene>
    <name evidence="1" type="ORF">F6J89_05900</name>
</gene>
<proteinExistence type="predicted"/>
<name>A0A6B3N201_9CYAN</name>